<evidence type="ECO:0000313" key="4">
    <source>
        <dbReference type="Proteomes" id="UP001386437"/>
    </source>
</evidence>
<dbReference type="PANTHER" id="PTHR10672">
    <property type="entry name" value="ADDUCIN"/>
    <property type="match status" value="1"/>
</dbReference>
<evidence type="ECO:0000256" key="1">
    <source>
        <dbReference type="ARBA" id="ARBA00037961"/>
    </source>
</evidence>
<proteinExistence type="inferred from homology"/>
<accession>A0ABU8IKL4</accession>
<dbReference type="EMBL" id="JACFYJ010000002">
    <property type="protein sequence ID" value="MEI5996137.1"/>
    <property type="molecule type" value="Genomic_DNA"/>
</dbReference>
<dbReference type="Gene3D" id="3.40.225.10">
    <property type="entry name" value="Class II aldolase/adducin N-terminal domain"/>
    <property type="match status" value="1"/>
</dbReference>
<gene>
    <name evidence="3" type="ORF">H3V53_02605</name>
</gene>
<dbReference type="RefSeq" id="WP_336596586.1">
    <property type="nucleotide sequence ID" value="NZ_JACFYJ010000002.1"/>
</dbReference>
<organism evidence="3 4">
    <name type="scientific">Paraburkholderia bengalensis</name>
    <dbReference type="NCBI Taxonomy" id="2747562"/>
    <lineage>
        <taxon>Bacteria</taxon>
        <taxon>Pseudomonadati</taxon>
        <taxon>Pseudomonadota</taxon>
        <taxon>Betaproteobacteria</taxon>
        <taxon>Burkholderiales</taxon>
        <taxon>Burkholderiaceae</taxon>
        <taxon>Paraburkholderia</taxon>
    </lineage>
</organism>
<dbReference type="SMART" id="SM01007">
    <property type="entry name" value="Aldolase_II"/>
    <property type="match status" value="1"/>
</dbReference>
<feature type="domain" description="Class II aldolase/adducin N-terminal" evidence="2">
    <location>
        <begin position="21"/>
        <end position="201"/>
    </location>
</feature>
<dbReference type="InterPro" id="IPR036409">
    <property type="entry name" value="Aldolase_II/adducin_N_sf"/>
</dbReference>
<dbReference type="Pfam" id="PF00596">
    <property type="entry name" value="Aldolase_II"/>
    <property type="match status" value="1"/>
</dbReference>
<comment type="similarity">
    <text evidence="1">Belongs to the aldolase class II family.</text>
</comment>
<reference evidence="3 4" key="1">
    <citation type="journal article" date="2022" name="Arch. Microbiol.">
        <title>Paraburkholderia bengalensis sp. nov. isolated from roots of Oryza sativa, IR64.</title>
        <authorList>
            <person name="Nag P."/>
            <person name="Mondal N."/>
            <person name="Sarkar J."/>
            <person name="Das S."/>
        </authorList>
    </citation>
    <scope>NUCLEOTIDE SEQUENCE [LARGE SCALE GENOMIC DNA]</scope>
    <source>
        <strain evidence="3 4">IR64_4_BI</strain>
    </source>
</reference>
<dbReference type="Proteomes" id="UP001386437">
    <property type="component" value="Unassembled WGS sequence"/>
</dbReference>
<dbReference type="PANTHER" id="PTHR10672:SF3">
    <property type="entry name" value="PROTEIN HU-LI TAI SHAO"/>
    <property type="match status" value="1"/>
</dbReference>
<dbReference type="InterPro" id="IPR051017">
    <property type="entry name" value="Aldolase-II_Adducin_sf"/>
</dbReference>
<name>A0ABU8IKL4_9BURK</name>
<sequence length="255" mass="27721">MASSEISLKQAVSPAEWDARVNLAAAYRLVALFGWDDLVFTHISARVPGPEHHFLINPYGMMFDEITASSLVKIDLDGRKVSDSPYEVNPAGFTIHSAIHAAREDALCVMHTHSVNGAAVSAQEAGLLPLSQQSLIVLASLGYHDYEGIALNEDEKPRLVRDLGSRTHLMLRNHGLLTVGATPADAFVAMYFFEVSCMIQVRAQAGGGKLLPVAQPILDGIRQQAKEAMRGASPGQLVWPGLLRRLDRRNPGYAD</sequence>
<evidence type="ECO:0000259" key="2">
    <source>
        <dbReference type="SMART" id="SM01007"/>
    </source>
</evidence>
<protein>
    <submittedName>
        <fullName evidence="3">Class II aldolase/adducin family protein</fullName>
    </submittedName>
</protein>
<dbReference type="SUPFAM" id="SSF53639">
    <property type="entry name" value="AraD/HMP-PK domain-like"/>
    <property type="match status" value="1"/>
</dbReference>
<dbReference type="NCBIfam" id="NF005451">
    <property type="entry name" value="PRK07044.1"/>
    <property type="match status" value="1"/>
</dbReference>
<keyword evidence="4" id="KW-1185">Reference proteome</keyword>
<evidence type="ECO:0000313" key="3">
    <source>
        <dbReference type="EMBL" id="MEI5996137.1"/>
    </source>
</evidence>
<dbReference type="InterPro" id="IPR001303">
    <property type="entry name" value="Aldolase_II/adducin_N"/>
</dbReference>
<comment type="caution">
    <text evidence="3">The sequence shown here is derived from an EMBL/GenBank/DDBJ whole genome shotgun (WGS) entry which is preliminary data.</text>
</comment>